<dbReference type="InterPro" id="IPR050324">
    <property type="entry name" value="CDP-alcohol_PTase-I"/>
</dbReference>
<dbReference type="NCBIfam" id="TIGR01460">
    <property type="entry name" value="HAD-SF-IIA"/>
    <property type="match status" value="1"/>
</dbReference>
<evidence type="ECO:0000313" key="1">
    <source>
        <dbReference type="EMBL" id="KAL3315351.1"/>
    </source>
</evidence>
<dbReference type="SUPFAM" id="SSF56784">
    <property type="entry name" value="HAD-like"/>
    <property type="match status" value="1"/>
</dbReference>
<dbReference type="EMBL" id="JBJKFK010000770">
    <property type="protein sequence ID" value="KAL3315351.1"/>
    <property type="molecule type" value="Genomic_DNA"/>
</dbReference>
<dbReference type="InterPro" id="IPR006357">
    <property type="entry name" value="HAD-SF_hydro_IIA"/>
</dbReference>
<dbReference type="Pfam" id="PF13242">
    <property type="entry name" value="Hydrolase_like"/>
    <property type="match status" value="1"/>
</dbReference>
<gene>
    <name evidence="1" type="primary">CECR5_1</name>
    <name evidence="1" type="ORF">Ciccas_006016</name>
</gene>
<dbReference type="InterPro" id="IPR006353">
    <property type="entry name" value="HAD-SF_hydro_IIA_CECR5"/>
</dbReference>
<sequence length="462" mass="52102">MKNPLLSFGFLFDIDGVFLRGRTILPEAIRAIKLLVDDDGRWRVPAVFVTNAGNSLRKEKAARLSDIFGIKVENEQVVLSHSPLCMFDHFHDKRVLVAGQGPIRQIAENIGFNNVVTVDELKAQYPNLDVCDHKRLKPAPCAFEHFNKPIEGVVLFGEPVNWETNLQIILDVLTSDGHPYRHHDDRPVNGQFTDNRSSLHYPHLPVLACNSDLMWMSEAPYPRMAHGSFLLSLESLYEKFTGNRLLYTALVGKPSELTYHHAMGRLNLIASNLSKNFALPVKRVYCVGDNPQTDIYGANLYDRYLQVRRGSGIVRLANSLLARSTDTDSIPKALQHEVHPQYDRESVPYDIHNFSALTSMVSQLSVAPGADGHANSFKSILVLTGVFRQWVNDDHLQESLSMDQGQVSKAIVSQNANHNHRDFPDYPELRVPYHFATDVCEAVRYVYRKEGFCPAEIADSLI</sequence>
<keyword evidence="2" id="KW-1185">Reference proteome</keyword>
<dbReference type="Pfam" id="PF13344">
    <property type="entry name" value="Hydrolase_6"/>
    <property type="match status" value="1"/>
</dbReference>
<dbReference type="PANTHER" id="PTHR14269">
    <property type="entry name" value="CDP-DIACYLGLYCEROL--GLYCEROL-3-PHOSPHATE 3-PHOSPHATIDYLTRANSFERASE-RELATED"/>
    <property type="match status" value="1"/>
</dbReference>
<dbReference type="Gene3D" id="3.40.50.1000">
    <property type="entry name" value="HAD superfamily/HAD-like"/>
    <property type="match status" value="2"/>
</dbReference>
<protein>
    <submittedName>
        <fullName evidence="1">Haloacid dehalogenase-like hydrolase domain-containing 5</fullName>
    </submittedName>
</protein>
<dbReference type="AlphaFoldDB" id="A0ABD2QAS1"/>
<dbReference type="InterPro" id="IPR023214">
    <property type="entry name" value="HAD_sf"/>
</dbReference>
<name>A0ABD2QAS1_9PLAT</name>
<dbReference type="PANTHER" id="PTHR14269:SF4">
    <property type="entry name" value="CAT EYE SYNDROME CRITICAL REGION PROTEIN 5"/>
    <property type="match status" value="1"/>
</dbReference>
<evidence type="ECO:0000313" key="2">
    <source>
        <dbReference type="Proteomes" id="UP001626550"/>
    </source>
</evidence>
<dbReference type="InterPro" id="IPR036412">
    <property type="entry name" value="HAD-like_sf"/>
</dbReference>
<proteinExistence type="predicted"/>
<accession>A0ABD2QAS1</accession>
<organism evidence="1 2">
    <name type="scientific">Cichlidogyrus casuarinus</name>
    <dbReference type="NCBI Taxonomy" id="1844966"/>
    <lineage>
        <taxon>Eukaryota</taxon>
        <taxon>Metazoa</taxon>
        <taxon>Spiralia</taxon>
        <taxon>Lophotrochozoa</taxon>
        <taxon>Platyhelminthes</taxon>
        <taxon>Monogenea</taxon>
        <taxon>Monopisthocotylea</taxon>
        <taxon>Dactylogyridea</taxon>
        <taxon>Ancyrocephalidae</taxon>
        <taxon>Cichlidogyrus</taxon>
    </lineage>
</organism>
<reference evidence="1 2" key="1">
    <citation type="submission" date="2024-11" db="EMBL/GenBank/DDBJ databases">
        <title>Adaptive evolution of stress response genes in parasites aligns with host niche diversity.</title>
        <authorList>
            <person name="Hahn C."/>
            <person name="Resl P."/>
        </authorList>
    </citation>
    <scope>NUCLEOTIDE SEQUENCE [LARGE SCALE GENOMIC DNA]</scope>
    <source>
        <strain evidence="1">EGGRZ-B1_66</strain>
        <tissue evidence="1">Body</tissue>
    </source>
</reference>
<dbReference type="Proteomes" id="UP001626550">
    <property type="component" value="Unassembled WGS sequence"/>
</dbReference>
<dbReference type="NCBIfam" id="TIGR01456">
    <property type="entry name" value="CECR5"/>
    <property type="match status" value="1"/>
</dbReference>
<comment type="caution">
    <text evidence="1">The sequence shown here is derived from an EMBL/GenBank/DDBJ whole genome shotgun (WGS) entry which is preliminary data.</text>
</comment>